<dbReference type="PRINTS" id="PR00080">
    <property type="entry name" value="SDRFAMILY"/>
</dbReference>
<dbReference type="InterPro" id="IPR057326">
    <property type="entry name" value="KR_dom"/>
</dbReference>
<keyword evidence="1" id="KW-0560">Oxidoreductase</keyword>
<dbReference type="Gene3D" id="3.40.50.720">
    <property type="entry name" value="NAD(P)-binding Rossmann-like Domain"/>
    <property type="match status" value="1"/>
</dbReference>
<dbReference type="AlphaFoldDB" id="F4PN82"/>
<dbReference type="Proteomes" id="UP000007797">
    <property type="component" value="Unassembled WGS sequence"/>
</dbReference>
<accession>F4PN82</accession>
<evidence type="ECO:0000313" key="5">
    <source>
        <dbReference type="Proteomes" id="UP000007797"/>
    </source>
</evidence>
<dbReference type="PROSITE" id="PS00061">
    <property type="entry name" value="ADH_SHORT"/>
    <property type="match status" value="1"/>
</dbReference>
<evidence type="ECO:0000313" key="4">
    <source>
        <dbReference type="EMBL" id="EGG22935.1"/>
    </source>
</evidence>
<evidence type="ECO:0000259" key="3">
    <source>
        <dbReference type="SMART" id="SM00822"/>
    </source>
</evidence>
<gene>
    <name evidence="4" type="ORF">DFA_05065</name>
</gene>
<organism evidence="4 5">
    <name type="scientific">Cavenderia fasciculata</name>
    <name type="common">Slime mold</name>
    <name type="synonym">Dictyostelium fasciculatum</name>
    <dbReference type="NCBI Taxonomy" id="261658"/>
    <lineage>
        <taxon>Eukaryota</taxon>
        <taxon>Amoebozoa</taxon>
        <taxon>Evosea</taxon>
        <taxon>Eumycetozoa</taxon>
        <taxon>Dictyostelia</taxon>
        <taxon>Acytosteliales</taxon>
        <taxon>Cavenderiaceae</taxon>
        <taxon>Cavenderia</taxon>
    </lineage>
</organism>
<dbReference type="KEGG" id="dfa:DFA_05065"/>
<evidence type="ECO:0000256" key="1">
    <source>
        <dbReference type="ARBA" id="ARBA00023002"/>
    </source>
</evidence>
<dbReference type="PANTHER" id="PTHR43658">
    <property type="entry name" value="SHORT-CHAIN DEHYDROGENASE/REDUCTASE"/>
    <property type="match status" value="1"/>
</dbReference>
<dbReference type="GeneID" id="14875486"/>
<dbReference type="InterPro" id="IPR036291">
    <property type="entry name" value="NAD(P)-bd_dom_sf"/>
</dbReference>
<protein>
    <recommendedName>
        <fullName evidence="3">Ketoreductase domain-containing protein</fullName>
    </recommendedName>
</protein>
<dbReference type="Pfam" id="PF00106">
    <property type="entry name" value="adh_short"/>
    <property type="match status" value="1"/>
</dbReference>
<comment type="similarity">
    <text evidence="2">Belongs to the short-chain dehydrogenases/reductases (SDR) family.</text>
</comment>
<dbReference type="InterPro" id="IPR020904">
    <property type="entry name" value="Sc_DH/Rdtase_CS"/>
</dbReference>
<dbReference type="STRING" id="1054147.F4PN82"/>
<reference evidence="5" key="1">
    <citation type="journal article" date="2011" name="Genome Res.">
        <title>Phylogeny-wide analysis of social amoeba genomes highlights ancient origins for complex intercellular communication.</title>
        <authorList>
            <person name="Heidel A.J."/>
            <person name="Lawal H.M."/>
            <person name="Felder M."/>
            <person name="Schilde C."/>
            <person name="Helps N.R."/>
            <person name="Tunggal B."/>
            <person name="Rivero F."/>
            <person name="John U."/>
            <person name="Schleicher M."/>
            <person name="Eichinger L."/>
            <person name="Platzer M."/>
            <person name="Noegel A.A."/>
            <person name="Schaap P."/>
            <person name="Gloeckner G."/>
        </authorList>
    </citation>
    <scope>NUCLEOTIDE SEQUENCE [LARGE SCALE GENOMIC DNA]</scope>
    <source>
        <strain evidence="5">SH3</strain>
    </source>
</reference>
<dbReference type="EMBL" id="GL883008">
    <property type="protein sequence ID" value="EGG22935.1"/>
    <property type="molecule type" value="Genomic_DNA"/>
</dbReference>
<dbReference type="RefSeq" id="XP_004360786.1">
    <property type="nucleotide sequence ID" value="XM_004360729.1"/>
</dbReference>
<sequence>MKIQGKTFVVTGGASGLGEATVRKLYNSGANIVILDLNESLACKVIKDLTGCDDCPQILYQYADVTDEKSTSLAFKKTIERFKRLDGLINCAGVIELGPTTEKENYEKFLKVISVNLSGTYNATRLAFDVMKDQEILDEDRGVIIMTSSIAAFDGLKNLSAYSASKAAIAGMTLPLAREFSVSGVRVMSVAPGPIETPLLMQVPKVIRDGLSSVVPYPPRCGLTSEFAQLCAHIIENAYLNGETIRMDGGLRMPL</sequence>
<dbReference type="InterPro" id="IPR002347">
    <property type="entry name" value="SDR_fam"/>
</dbReference>
<dbReference type="PRINTS" id="PR00081">
    <property type="entry name" value="GDHRDH"/>
</dbReference>
<name>F4PN82_CACFS</name>
<feature type="domain" description="Ketoreductase" evidence="3">
    <location>
        <begin position="6"/>
        <end position="198"/>
    </location>
</feature>
<dbReference type="SMART" id="SM00822">
    <property type="entry name" value="PKS_KR"/>
    <property type="match status" value="1"/>
</dbReference>
<dbReference type="GO" id="GO:0016491">
    <property type="term" value="F:oxidoreductase activity"/>
    <property type="evidence" value="ECO:0007669"/>
    <property type="project" value="UniProtKB-KW"/>
</dbReference>
<dbReference type="OrthoDB" id="15140at2759"/>
<dbReference type="SUPFAM" id="SSF51735">
    <property type="entry name" value="NAD(P)-binding Rossmann-fold domains"/>
    <property type="match status" value="1"/>
</dbReference>
<keyword evidence="5" id="KW-1185">Reference proteome</keyword>
<proteinExistence type="inferred from homology"/>
<evidence type="ECO:0000256" key="2">
    <source>
        <dbReference type="RuleBase" id="RU000363"/>
    </source>
</evidence>
<dbReference type="PANTHER" id="PTHR43658:SF8">
    <property type="entry name" value="17-BETA-HYDROXYSTEROID DEHYDROGENASE 14-RELATED"/>
    <property type="match status" value="1"/>
</dbReference>